<comment type="caution">
    <text evidence="8">The sequence shown here is derived from an EMBL/GenBank/DDBJ whole genome shotgun (WGS) entry which is preliminary data.</text>
</comment>
<evidence type="ECO:0000256" key="4">
    <source>
        <dbReference type="ARBA" id="ARBA00023136"/>
    </source>
</evidence>
<feature type="transmembrane region" description="Helical" evidence="6">
    <location>
        <begin position="350"/>
        <end position="374"/>
    </location>
</feature>
<evidence type="ECO:0000259" key="7">
    <source>
        <dbReference type="Pfam" id="PF01490"/>
    </source>
</evidence>
<feature type="transmembrane region" description="Helical" evidence="6">
    <location>
        <begin position="216"/>
        <end position="238"/>
    </location>
</feature>
<keyword evidence="4 6" id="KW-0472">Membrane</keyword>
<evidence type="ECO:0000256" key="3">
    <source>
        <dbReference type="ARBA" id="ARBA00022989"/>
    </source>
</evidence>
<organism evidence="8 9">
    <name type="scientific">Elysia crispata</name>
    <name type="common">lettuce slug</name>
    <dbReference type="NCBI Taxonomy" id="231223"/>
    <lineage>
        <taxon>Eukaryota</taxon>
        <taxon>Metazoa</taxon>
        <taxon>Spiralia</taxon>
        <taxon>Lophotrochozoa</taxon>
        <taxon>Mollusca</taxon>
        <taxon>Gastropoda</taxon>
        <taxon>Heterobranchia</taxon>
        <taxon>Euthyneura</taxon>
        <taxon>Panpulmonata</taxon>
        <taxon>Sacoglossa</taxon>
        <taxon>Placobranchoidea</taxon>
        <taxon>Plakobranchidae</taxon>
        <taxon>Elysia</taxon>
    </lineage>
</organism>
<evidence type="ECO:0000313" key="8">
    <source>
        <dbReference type="EMBL" id="KAK3798078.1"/>
    </source>
</evidence>
<feature type="transmembrane region" description="Helical" evidence="6">
    <location>
        <begin position="471"/>
        <end position="496"/>
    </location>
</feature>
<evidence type="ECO:0000256" key="2">
    <source>
        <dbReference type="ARBA" id="ARBA00022692"/>
    </source>
</evidence>
<name>A0AAE1B1V9_9GAST</name>
<feature type="domain" description="Amino acid transporter transmembrane" evidence="7">
    <location>
        <begin position="123"/>
        <end position="526"/>
    </location>
</feature>
<dbReference type="GO" id="GO:0005774">
    <property type="term" value="C:vacuolar membrane"/>
    <property type="evidence" value="ECO:0007669"/>
    <property type="project" value="TreeGrafter"/>
</dbReference>
<proteinExistence type="predicted"/>
<dbReference type="PANTHER" id="PTHR22950">
    <property type="entry name" value="AMINO ACID TRANSPORTER"/>
    <property type="match status" value="1"/>
</dbReference>
<feature type="transmembrane region" description="Helical" evidence="6">
    <location>
        <begin position="152"/>
        <end position="174"/>
    </location>
</feature>
<dbReference type="Proteomes" id="UP001283361">
    <property type="component" value="Unassembled WGS sequence"/>
</dbReference>
<evidence type="ECO:0000256" key="6">
    <source>
        <dbReference type="SAM" id="Phobius"/>
    </source>
</evidence>
<keyword evidence="3 6" id="KW-1133">Transmembrane helix</keyword>
<feature type="transmembrane region" description="Helical" evidence="6">
    <location>
        <begin position="278"/>
        <end position="300"/>
    </location>
</feature>
<feature type="region of interest" description="Disordered" evidence="5">
    <location>
        <begin position="41"/>
        <end position="65"/>
    </location>
</feature>
<evidence type="ECO:0000313" key="9">
    <source>
        <dbReference type="Proteomes" id="UP001283361"/>
    </source>
</evidence>
<feature type="transmembrane region" description="Helical" evidence="6">
    <location>
        <begin position="320"/>
        <end position="338"/>
    </location>
</feature>
<dbReference type="EMBL" id="JAWDGP010000724">
    <property type="protein sequence ID" value="KAK3798078.1"/>
    <property type="molecule type" value="Genomic_DNA"/>
</dbReference>
<sequence length="533" mass="59463">MDEETSFGETASSSNFEPSSVNINSRLILSAEDVPRSIRWQTNESSSSGKDTPFYHSTGSGFPRATRGILKNKHHVYNPKPVPRSKPVELWESARSYLKSDKAWLTTHSTVETKSYDAEFKCSNFQTFMNLIKGSTGTGLLTLPLAFMSAGLWAGFFGFLLVSLVAVHCMHIMVRSAAILEKRSHVHIQSYPQVLGQCLLYGPKNLQKFGPAFEMFGHAIIYIMQCSFCCVYIVWIAVNVKNVIDQVWLDSPDVRTYEIVIYLLLLPYLMISDLRVLSIFSALANVLYGVSLVIISQYLFQDLPDASKRPAFKSWENIPLFVGTAIYCFECVCLVIPLRGRMRREEDMGGWTGLLTLGQTIVIAVDTAIGFYGYLKFGESTASAITLNLPEGEWLYRSVTLMFAASVFFSLAVQFYVPVAVLCPAIDAWVTKRWSNKCIRIFFECVTRAGLLTLILLFAVLVPHIDLLVELIGSLFGCLVSMIVPALVELIILYGSKDMSIWTVLKDIIIILLGIAGMACGTYISIVDIIESF</sequence>
<feature type="transmembrane region" description="Helical" evidence="6">
    <location>
        <begin position="441"/>
        <end position="465"/>
    </location>
</feature>
<feature type="transmembrane region" description="Helical" evidence="6">
    <location>
        <begin position="508"/>
        <end position="530"/>
    </location>
</feature>
<gene>
    <name evidence="8" type="ORF">RRG08_034634</name>
</gene>
<keyword evidence="2 6" id="KW-0812">Transmembrane</keyword>
<protein>
    <recommendedName>
        <fullName evidence="7">Amino acid transporter transmembrane domain-containing protein</fullName>
    </recommendedName>
</protein>
<accession>A0AAE1B1V9</accession>
<dbReference type="PANTHER" id="PTHR22950:SF349">
    <property type="entry name" value="AMINO ACID TRANSPORTER TRANSMEMBRANE DOMAIN-CONTAINING PROTEIN"/>
    <property type="match status" value="1"/>
</dbReference>
<dbReference type="GO" id="GO:0015179">
    <property type="term" value="F:L-amino acid transmembrane transporter activity"/>
    <property type="evidence" value="ECO:0007669"/>
    <property type="project" value="TreeGrafter"/>
</dbReference>
<feature type="transmembrane region" description="Helical" evidence="6">
    <location>
        <begin position="394"/>
        <end position="421"/>
    </location>
</feature>
<dbReference type="AlphaFoldDB" id="A0AAE1B1V9"/>
<feature type="transmembrane region" description="Helical" evidence="6">
    <location>
        <begin position="254"/>
        <end position="271"/>
    </location>
</feature>
<evidence type="ECO:0000256" key="1">
    <source>
        <dbReference type="ARBA" id="ARBA00004141"/>
    </source>
</evidence>
<comment type="subcellular location">
    <subcellularLocation>
        <location evidence="1">Membrane</location>
        <topology evidence="1">Multi-pass membrane protein</topology>
    </subcellularLocation>
</comment>
<dbReference type="Pfam" id="PF01490">
    <property type="entry name" value="Aa_trans"/>
    <property type="match status" value="1"/>
</dbReference>
<keyword evidence="9" id="KW-1185">Reference proteome</keyword>
<evidence type="ECO:0000256" key="5">
    <source>
        <dbReference type="SAM" id="MobiDB-lite"/>
    </source>
</evidence>
<dbReference type="InterPro" id="IPR013057">
    <property type="entry name" value="AA_transpt_TM"/>
</dbReference>
<feature type="compositionally biased region" description="Polar residues" evidence="5">
    <location>
        <begin position="41"/>
        <end position="60"/>
    </location>
</feature>
<reference evidence="8" key="1">
    <citation type="journal article" date="2023" name="G3 (Bethesda)">
        <title>A reference genome for the long-term kleptoplast-retaining sea slug Elysia crispata morphotype clarki.</title>
        <authorList>
            <person name="Eastman K.E."/>
            <person name="Pendleton A.L."/>
            <person name="Shaikh M.A."/>
            <person name="Suttiyut T."/>
            <person name="Ogas R."/>
            <person name="Tomko P."/>
            <person name="Gavelis G."/>
            <person name="Widhalm J.R."/>
            <person name="Wisecaver J.H."/>
        </authorList>
    </citation>
    <scope>NUCLEOTIDE SEQUENCE</scope>
    <source>
        <strain evidence="8">ECLA1</strain>
    </source>
</reference>